<dbReference type="RefSeq" id="WP_367976595.1">
    <property type="nucleotide sequence ID" value="NZ_JBFPGF010000002.1"/>
</dbReference>
<name>A0A3P8J2Q8_RAOTE</name>
<evidence type="ECO:0000313" key="1">
    <source>
        <dbReference type="EMBL" id="VDR28584.1"/>
    </source>
</evidence>
<reference evidence="1 2" key="1">
    <citation type="submission" date="2018-12" db="EMBL/GenBank/DDBJ databases">
        <authorList>
            <consortium name="Pathogen Informatics"/>
        </authorList>
    </citation>
    <scope>NUCLEOTIDE SEQUENCE [LARGE SCALE GENOMIC DNA]</scope>
    <source>
        <strain evidence="1 2">NCTC13098</strain>
    </source>
</reference>
<protein>
    <submittedName>
        <fullName evidence="1">Uncharacterized protein</fullName>
    </submittedName>
</protein>
<gene>
    <name evidence="1" type="ORF">NCTC13098_04968</name>
</gene>
<organism evidence="1 2">
    <name type="scientific">Raoultella terrigena</name>
    <name type="common">Klebsiella terrigena</name>
    <dbReference type="NCBI Taxonomy" id="577"/>
    <lineage>
        <taxon>Bacteria</taxon>
        <taxon>Pseudomonadati</taxon>
        <taxon>Pseudomonadota</taxon>
        <taxon>Gammaproteobacteria</taxon>
        <taxon>Enterobacterales</taxon>
        <taxon>Enterobacteriaceae</taxon>
        <taxon>Klebsiella/Raoultella group</taxon>
        <taxon>Raoultella</taxon>
    </lineage>
</organism>
<dbReference type="EMBL" id="LR131271">
    <property type="protein sequence ID" value="VDR28584.1"/>
    <property type="molecule type" value="Genomic_DNA"/>
</dbReference>
<dbReference type="KEGG" id="rtg:NCTC13098_04968"/>
<sequence length="40" mass="4579">MVDFARVATGRQAVRLNWITARIRQLCYFLAQKGDPEVNA</sequence>
<dbReference type="AlphaFoldDB" id="A0A3P8J2Q8"/>
<dbReference type="Proteomes" id="UP000274346">
    <property type="component" value="Chromosome"/>
</dbReference>
<evidence type="ECO:0000313" key="2">
    <source>
        <dbReference type="Proteomes" id="UP000274346"/>
    </source>
</evidence>
<accession>A0A3P8J2Q8</accession>
<proteinExistence type="predicted"/>